<evidence type="ECO:0000259" key="7">
    <source>
        <dbReference type="Pfam" id="PF02743"/>
    </source>
</evidence>
<evidence type="ECO:0000313" key="8">
    <source>
        <dbReference type="EMBL" id="KKP44588.1"/>
    </source>
</evidence>
<comment type="caution">
    <text evidence="8">The sequence shown here is derived from an EMBL/GenBank/DDBJ whole genome shotgun (WGS) entry which is preliminary data.</text>
</comment>
<evidence type="ECO:0000256" key="2">
    <source>
        <dbReference type="ARBA" id="ARBA00022475"/>
    </source>
</evidence>
<feature type="transmembrane region" description="Helical" evidence="6">
    <location>
        <begin position="297"/>
        <end position="316"/>
    </location>
</feature>
<accession>A0A0F9ZKD3</accession>
<keyword evidence="4 6" id="KW-1133">Transmembrane helix</keyword>
<protein>
    <recommendedName>
        <fullName evidence="7">Cache domain-containing protein</fullName>
    </recommendedName>
</protein>
<dbReference type="GO" id="GO:0005886">
    <property type="term" value="C:plasma membrane"/>
    <property type="evidence" value="ECO:0007669"/>
    <property type="project" value="UniProtKB-SubCell"/>
</dbReference>
<dbReference type="Proteomes" id="UP000034778">
    <property type="component" value="Unassembled WGS sequence"/>
</dbReference>
<dbReference type="Pfam" id="PF02743">
    <property type="entry name" value="dCache_1"/>
    <property type="match status" value="1"/>
</dbReference>
<comment type="subcellular location">
    <subcellularLocation>
        <location evidence="1">Cell membrane</location>
        <topology evidence="1">Multi-pass membrane protein</topology>
    </subcellularLocation>
</comment>
<evidence type="ECO:0000256" key="5">
    <source>
        <dbReference type="ARBA" id="ARBA00023136"/>
    </source>
</evidence>
<reference evidence="8 9" key="1">
    <citation type="journal article" date="2015" name="Nature">
        <title>rRNA introns, odd ribosomes, and small enigmatic genomes across a large radiation of phyla.</title>
        <authorList>
            <person name="Brown C.T."/>
            <person name="Hug L.A."/>
            <person name="Thomas B.C."/>
            <person name="Sharon I."/>
            <person name="Castelle C.J."/>
            <person name="Singh A."/>
            <person name="Wilkins M.J."/>
            <person name="Williams K.H."/>
            <person name="Banfield J.F."/>
        </authorList>
    </citation>
    <scope>NUCLEOTIDE SEQUENCE [LARGE SCALE GENOMIC DNA]</scope>
</reference>
<dbReference type="SUPFAM" id="SSF103190">
    <property type="entry name" value="Sensory domain-like"/>
    <property type="match status" value="1"/>
</dbReference>
<sequence>MTKYTKNPFIISILFFLFSIIFLFIFFNKNSRDLLVEQIQHRQQLSVRAGANSISTLLDTIGKSSVILADKPDQKTLDVFTKMWSDTGISGLVVTDKNGIAIKNSNPQGIHDIGSDLSNRDYFNWALNAKDGTYKVFAPIVSKLGPTKGKYIITVSSPVFTNDQFNGVLTIAIPFSELIQKYIQNIKVLDSSRVYLFTSKGEIIYSDLPELTGKNIQNMFTTDFLGKDKVIEILLNELQKPDESKFKLAMLNPENNNLEPYLISSAPINIHDQLWKLMVVTSEKNLLAFTYKTFNKLILGVFVIAVLFIISTLRISRNSGYHEAVKDEHKIHKITS</sequence>
<keyword evidence="2" id="KW-1003">Cell membrane</keyword>
<dbReference type="CDD" id="cd12914">
    <property type="entry name" value="PDC1_DGC_like"/>
    <property type="match status" value="1"/>
</dbReference>
<evidence type="ECO:0000256" key="6">
    <source>
        <dbReference type="SAM" id="Phobius"/>
    </source>
</evidence>
<evidence type="ECO:0000256" key="1">
    <source>
        <dbReference type="ARBA" id="ARBA00004651"/>
    </source>
</evidence>
<organism evidence="8 9">
    <name type="scientific">Candidatus Woesebacteria bacterium GW2011_GWB1_33_22</name>
    <dbReference type="NCBI Taxonomy" id="1618566"/>
    <lineage>
        <taxon>Bacteria</taxon>
        <taxon>Candidatus Woeseibacteriota</taxon>
    </lineage>
</organism>
<feature type="domain" description="Cache" evidence="7">
    <location>
        <begin position="35"/>
        <end position="217"/>
    </location>
</feature>
<dbReference type="STRING" id="1618566.UR35_C0007G0004"/>
<gene>
    <name evidence="8" type="ORF">UR35_C0007G0004</name>
</gene>
<feature type="transmembrane region" description="Helical" evidence="6">
    <location>
        <begin position="9"/>
        <end position="27"/>
    </location>
</feature>
<dbReference type="InterPro" id="IPR033479">
    <property type="entry name" value="dCache_1"/>
</dbReference>
<name>A0A0F9ZKD3_9BACT</name>
<dbReference type="AlphaFoldDB" id="A0A0F9ZKD3"/>
<keyword evidence="3 6" id="KW-0812">Transmembrane</keyword>
<evidence type="ECO:0000256" key="4">
    <source>
        <dbReference type="ARBA" id="ARBA00022989"/>
    </source>
</evidence>
<dbReference type="InterPro" id="IPR029151">
    <property type="entry name" value="Sensor-like_sf"/>
</dbReference>
<evidence type="ECO:0000313" key="9">
    <source>
        <dbReference type="Proteomes" id="UP000034778"/>
    </source>
</evidence>
<dbReference type="EMBL" id="LBOW01000007">
    <property type="protein sequence ID" value="KKP44588.1"/>
    <property type="molecule type" value="Genomic_DNA"/>
</dbReference>
<proteinExistence type="predicted"/>
<keyword evidence="5 6" id="KW-0472">Membrane</keyword>
<evidence type="ECO:0000256" key="3">
    <source>
        <dbReference type="ARBA" id="ARBA00022692"/>
    </source>
</evidence>
<dbReference type="Gene3D" id="3.30.450.20">
    <property type="entry name" value="PAS domain"/>
    <property type="match status" value="1"/>
</dbReference>